<comment type="caution">
    <text evidence="2">The sequence shown here is derived from an EMBL/GenBank/DDBJ whole genome shotgun (WGS) entry which is preliminary data.</text>
</comment>
<evidence type="ECO:0000313" key="3">
    <source>
        <dbReference type="Proteomes" id="UP001152747"/>
    </source>
</evidence>
<evidence type="ECO:0000256" key="1">
    <source>
        <dbReference type="SAM" id="MobiDB-lite"/>
    </source>
</evidence>
<gene>
    <name evidence="2" type="ORF">CAMP_LOCUS19312</name>
</gene>
<keyword evidence="3" id="KW-1185">Reference proteome</keyword>
<feature type="compositionally biased region" description="Polar residues" evidence="1">
    <location>
        <begin position="1"/>
        <end position="15"/>
    </location>
</feature>
<reference evidence="2" key="1">
    <citation type="submission" date="2022-11" db="EMBL/GenBank/DDBJ databases">
        <authorList>
            <person name="Kikuchi T."/>
        </authorList>
    </citation>
    <scope>NUCLEOTIDE SEQUENCE</scope>
    <source>
        <strain evidence="2">PS1010</strain>
    </source>
</reference>
<dbReference type="EMBL" id="CANHGI010000006">
    <property type="protein sequence ID" value="CAI5456675.1"/>
    <property type="molecule type" value="Genomic_DNA"/>
</dbReference>
<feature type="region of interest" description="Disordered" evidence="1">
    <location>
        <begin position="1"/>
        <end position="73"/>
    </location>
</feature>
<sequence>MSYPYSSYFNEQTPPSYYHFSPHTISKESTKASAPPAPSSLTNQENSTPPICPPNSCVSNNENSYPEYEIGKKEKKEKRGFFKKLFGKNKSDKN</sequence>
<evidence type="ECO:0000313" key="2">
    <source>
        <dbReference type="EMBL" id="CAI5456675.1"/>
    </source>
</evidence>
<proteinExistence type="predicted"/>
<dbReference type="AlphaFoldDB" id="A0A9P1J6R4"/>
<protein>
    <submittedName>
        <fullName evidence="2">Uncharacterized protein</fullName>
    </submittedName>
</protein>
<organism evidence="2 3">
    <name type="scientific">Caenorhabditis angaria</name>
    <dbReference type="NCBI Taxonomy" id="860376"/>
    <lineage>
        <taxon>Eukaryota</taxon>
        <taxon>Metazoa</taxon>
        <taxon>Ecdysozoa</taxon>
        <taxon>Nematoda</taxon>
        <taxon>Chromadorea</taxon>
        <taxon>Rhabditida</taxon>
        <taxon>Rhabditina</taxon>
        <taxon>Rhabditomorpha</taxon>
        <taxon>Rhabditoidea</taxon>
        <taxon>Rhabditidae</taxon>
        <taxon>Peloderinae</taxon>
        <taxon>Caenorhabditis</taxon>
    </lineage>
</organism>
<dbReference type="Proteomes" id="UP001152747">
    <property type="component" value="Unassembled WGS sequence"/>
</dbReference>
<name>A0A9P1J6R4_9PELO</name>
<accession>A0A9P1J6R4</accession>